<evidence type="ECO:0000256" key="1">
    <source>
        <dbReference type="SAM" id="Phobius"/>
    </source>
</evidence>
<dbReference type="eggNOG" id="ENOG5032TXC">
    <property type="taxonomic scope" value="Bacteria"/>
</dbReference>
<dbReference type="Proteomes" id="UP000006640">
    <property type="component" value="Chromosome"/>
</dbReference>
<dbReference type="Pfam" id="PF09990">
    <property type="entry name" value="DUF2231"/>
    <property type="match status" value="1"/>
</dbReference>
<gene>
    <name evidence="3" type="ordered locus">Tbis_2051</name>
</gene>
<feature type="transmembrane region" description="Helical" evidence="1">
    <location>
        <begin position="42"/>
        <end position="64"/>
    </location>
</feature>
<sequence>MFDRIADLPAHPLIVHATVVFTPLLAALVIAYAAVPRLRDRIGWAVALSAFAAPVSAVAAKLSGEALARRMTGGGPYPAPVEEHSALAGVLVPLTVLLGAAALALVLLTRPGRATGPSKAARAATALVSAVAVLLALAVGYYAVRTGHSGATSVWGA</sequence>
<evidence type="ECO:0000259" key="2">
    <source>
        <dbReference type="Pfam" id="PF09990"/>
    </source>
</evidence>
<keyword evidence="1" id="KW-1133">Transmembrane helix</keyword>
<dbReference type="InterPro" id="IPR019251">
    <property type="entry name" value="DUF2231_TM"/>
</dbReference>
<feature type="transmembrane region" description="Helical" evidence="1">
    <location>
        <begin position="120"/>
        <end position="144"/>
    </location>
</feature>
<feature type="transmembrane region" description="Helical" evidence="1">
    <location>
        <begin position="13"/>
        <end position="35"/>
    </location>
</feature>
<keyword evidence="1" id="KW-0812">Transmembrane</keyword>
<accession>D6Y2B4</accession>
<organism evidence="3 4">
    <name type="scientific">Thermobispora bispora (strain ATCC 19993 / DSM 43833 / CBS 139.67 / JCM 10125 / KCTC 9307 / NBRC 14880 / R51)</name>
    <dbReference type="NCBI Taxonomy" id="469371"/>
    <lineage>
        <taxon>Bacteria</taxon>
        <taxon>Bacillati</taxon>
        <taxon>Actinomycetota</taxon>
        <taxon>Actinomycetes</taxon>
        <taxon>Streptosporangiales</taxon>
        <taxon>Streptosporangiaceae</taxon>
        <taxon>Thermobispora</taxon>
    </lineage>
</organism>
<keyword evidence="1" id="KW-0472">Membrane</keyword>
<name>D6Y2B4_THEBD</name>
<evidence type="ECO:0000313" key="4">
    <source>
        <dbReference type="Proteomes" id="UP000006640"/>
    </source>
</evidence>
<protein>
    <recommendedName>
        <fullName evidence="2">DUF2231 domain-containing protein</fullName>
    </recommendedName>
</protein>
<feature type="domain" description="DUF2231" evidence="2">
    <location>
        <begin position="8"/>
        <end position="155"/>
    </location>
</feature>
<feature type="transmembrane region" description="Helical" evidence="1">
    <location>
        <begin position="84"/>
        <end position="108"/>
    </location>
</feature>
<proteinExistence type="predicted"/>
<reference evidence="3 4" key="1">
    <citation type="submission" date="2010-01" db="EMBL/GenBank/DDBJ databases">
        <title>The complete genome of Thermobispora bispora DSM 43833.</title>
        <authorList>
            <consortium name="US DOE Joint Genome Institute (JGI-PGF)"/>
            <person name="Lucas S."/>
            <person name="Copeland A."/>
            <person name="Lapidus A."/>
            <person name="Glavina del Rio T."/>
            <person name="Dalin E."/>
            <person name="Tice H."/>
            <person name="Bruce D."/>
            <person name="Goodwin L."/>
            <person name="Pitluck S."/>
            <person name="Kyrpides N."/>
            <person name="Mavromatis K."/>
            <person name="Ivanova N."/>
            <person name="Mikhailova N."/>
            <person name="Chertkov O."/>
            <person name="Brettin T."/>
            <person name="Detter J.C."/>
            <person name="Han C."/>
            <person name="Larimer F."/>
            <person name="Land M."/>
            <person name="Hauser L."/>
            <person name="Markowitz V."/>
            <person name="Cheng J.-F."/>
            <person name="Hugenholtz P."/>
            <person name="Woyke T."/>
            <person name="Wu D."/>
            <person name="Jando M."/>
            <person name="Schneider S."/>
            <person name="Klenk H.-P."/>
            <person name="Eisen J.A."/>
        </authorList>
    </citation>
    <scope>NUCLEOTIDE SEQUENCE [LARGE SCALE GENOMIC DNA]</scope>
    <source>
        <strain evidence="4">ATCC 19993 / DSM 43833 / CBS 139.67 / JCM 10125 / KCTC 9307 / NBRC 14880 / R51</strain>
    </source>
</reference>
<dbReference type="KEGG" id="tbi:Tbis_2051"/>
<dbReference type="HOGENOM" id="CLU_112849_0_0_11"/>
<dbReference type="RefSeq" id="WP_013132296.1">
    <property type="nucleotide sequence ID" value="NC_014165.1"/>
</dbReference>
<dbReference type="EMBL" id="CP001874">
    <property type="protein sequence ID" value="ADG88763.1"/>
    <property type="molecule type" value="Genomic_DNA"/>
</dbReference>
<dbReference type="AlphaFoldDB" id="D6Y2B4"/>
<keyword evidence="4" id="KW-1185">Reference proteome</keyword>
<evidence type="ECO:0000313" key="3">
    <source>
        <dbReference type="EMBL" id="ADG88763.1"/>
    </source>
</evidence>
<dbReference type="STRING" id="469371.Tbis_2051"/>